<keyword evidence="1" id="KW-0812">Transmembrane</keyword>
<proteinExistence type="predicted"/>
<protein>
    <submittedName>
        <fullName evidence="2">Uncharacterized protein</fullName>
    </submittedName>
</protein>
<evidence type="ECO:0000313" key="2">
    <source>
        <dbReference type="EMBL" id="MBX52053.1"/>
    </source>
</evidence>
<reference evidence="2" key="1">
    <citation type="submission" date="2018-02" db="EMBL/GenBank/DDBJ databases">
        <title>Rhizophora mucronata_Transcriptome.</title>
        <authorList>
            <person name="Meera S.P."/>
            <person name="Sreeshan A."/>
            <person name="Augustine A."/>
        </authorList>
    </citation>
    <scope>NUCLEOTIDE SEQUENCE</scope>
    <source>
        <tissue evidence="2">Leaf</tissue>
    </source>
</reference>
<feature type="transmembrane region" description="Helical" evidence="1">
    <location>
        <begin position="32"/>
        <end position="59"/>
    </location>
</feature>
<keyword evidence="1" id="KW-0472">Membrane</keyword>
<accession>A0A2P2PBL1</accession>
<organism evidence="2">
    <name type="scientific">Rhizophora mucronata</name>
    <name type="common">Asiatic mangrove</name>
    <dbReference type="NCBI Taxonomy" id="61149"/>
    <lineage>
        <taxon>Eukaryota</taxon>
        <taxon>Viridiplantae</taxon>
        <taxon>Streptophyta</taxon>
        <taxon>Embryophyta</taxon>
        <taxon>Tracheophyta</taxon>
        <taxon>Spermatophyta</taxon>
        <taxon>Magnoliopsida</taxon>
        <taxon>eudicotyledons</taxon>
        <taxon>Gunneridae</taxon>
        <taxon>Pentapetalae</taxon>
        <taxon>rosids</taxon>
        <taxon>fabids</taxon>
        <taxon>Malpighiales</taxon>
        <taxon>Rhizophoraceae</taxon>
        <taxon>Rhizophora</taxon>
    </lineage>
</organism>
<evidence type="ECO:0000256" key="1">
    <source>
        <dbReference type="SAM" id="Phobius"/>
    </source>
</evidence>
<dbReference type="EMBL" id="GGEC01071569">
    <property type="protein sequence ID" value="MBX52053.1"/>
    <property type="molecule type" value="Transcribed_RNA"/>
</dbReference>
<name>A0A2P2PBL1_RHIMU</name>
<sequence length="66" mass="7552">MLVCADSFLGSVTFLLHKVGFPNKIVWTIGEMVMLIFGAFWNECLCCLKIVLFLPLLAYNKPYTMF</sequence>
<keyword evidence="1" id="KW-1133">Transmembrane helix</keyword>
<dbReference type="AlphaFoldDB" id="A0A2P2PBL1"/>